<dbReference type="InterPro" id="IPR009057">
    <property type="entry name" value="Homeodomain-like_sf"/>
</dbReference>
<gene>
    <name evidence="6" type="ORF">ACPOL_3082</name>
</gene>
<evidence type="ECO:0000259" key="5">
    <source>
        <dbReference type="PROSITE" id="PS50977"/>
    </source>
</evidence>
<dbReference type="PROSITE" id="PS50977">
    <property type="entry name" value="HTH_TETR_2"/>
    <property type="match status" value="1"/>
</dbReference>
<evidence type="ECO:0000256" key="2">
    <source>
        <dbReference type="ARBA" id="ARBA00023125"/>
    </source>
</evidence>
<dbReference type="FunFam" id="1.10.10.60:FF:000141">
    <property type="entry name" value="TetR family transcriptional regulator"/>
    <property type="match status" value="1"/>
</dbReference>
<keyword evidence="7" id="KW-1185">Reference proteome</keyword>
<feature type="DNA-binding region" description="H-T-H motif" evidence="4">
    <location>
        <begin position="32"/>
        <end position="51"/>
    </location>
</feature>
<name>A0A2Z5G020_9BACT</name>
<dbReference type="Pfam" id="PF00440">
    <property type="entry name" value="TetR_N"/>
    <property type="match status" value="1"/>
</dbReference>
<dbReference type="InterPro" id="IPR036271">
    <property type="entry name" value="Tet_transcr_reg_TetR-rel_C_sf"/>
</dbReference>
<dbReference type="GO" id="GO:0003700">
    <property type="term" value="F:DNA-binding transcription factor activity"/>
    <property type="evidence" value="ECO:0007669"/>
    <property type="project" value="TreeGrafter"/>
</dbReference>
<feature type="domain" description="HTH tetR-type" evidence="5">
    <location>
        <begin position="9"/>
        <end position="69"/>
    </location>
</feature>
<dbReference type="SUPFAM" id="SSF48498">
    <property type="entry name" value="Tetracyclin repressor-like, C-terminal domain"/>
    <property type="match status" value="1"/>
</dbReference>
<evidence type="ECO:0000313" key="7">
    <source>
        <dbReference type="Proteomes" id="UP000253606"/>
    </source>
</evidence>
<reference evidence="6 7" key="1">
    <citation type="journal article" date="2018" name="Front. Microbiol.">
        <title>Hydrolytic Capabilities as a Key to Environmental Success: Chitinolytic and Cellulolytic Acidobacteria From Acidic Sub-arctic Soils and Boreal Peatlands.</title>
        <authorList>
            <person name="Belova S.E."/>
            <person name="Ravin N.V."/>
            <person name="Pankratov T.A."/>
            <person name="Rakitin A.L."/>
            <person name="Ivanova A.A."/>
            <person name="Beletsky A.V."/>
            <person name="Mardanov A.V."/>
            <person name="Sinninghe Damste J.S."/>
            <person name="Dedysh S.N."/>
        </authorList>
    </citation>
    <scope>NUCLEOTIDE SEQUENCE [LARGE SCALE GENOMIC DNA]</scope>
    <source>
        <strain evidence="6 7">SBC82</strain>
    </source>
</reference>
<evidence type="ECO:0000256" key="4">
    <source>
        <dbReference type="PROSITE-ProRule" id="PRU00335"/>
    </source>
</evidence>
<evidence type="ECO:0000313" key="6">
    <source>
        <dbReference type="EMBL" id="AXC12379.1"/>
    </source>
</evidence>
<keyword evidence="2 4" id="KW-0238">DNA-binding</keyword>
<dbReference type="PANTHER" id="PTHR30055:SF234">
    <property type="entry name" value="HTH-TYPE TRANSCRIPTIONAL REGULATOR BETI"/>
    <property type="match status" value="1"/>
</dbReference>
<keyword evidence="3" id="KW-0804">Transcription</keyword>
<dbReference type="Proteomes" id="UP000253606">
    <property type="component" value="Chromosome"/>
</dbReference>
<dbReference type="KEGG" id="abas:ACPOL_3082"/>
<evidence type="ECO:0000256" key="1">
    <source>
        <dbReference type="ARBA" id="ARBA00023015"/>
    </source>
</evidence>
<dbReference type="GO" id="GO:0000976">
    <property type="term" value="F:transcription cis-regulatory region binding"/>
    <property type="evidence" value="ECO:0007669"/>
    <property type="project" value="TreeGrafter"/>
</dbReference>
<dbReference type="Gene3D" id="1.10.10.60">
    <property type="entry name" value="Homeodomain-like"/>
    <property type="match status" value="1"/>
</dbReference>
<dbReference type="PANTHER" id="PTHR30055">
    <property type="entry name" value="HTH-TYPE TRANSCRIPTIONAL REGULATOR RUTR"/>
    <property type="match status" value="1"/>
</dbReference>
<dbReference type="SUPFAM" id="SSF46689">
    <property type="entry name" value="Homeodomain-like"/>
    <property type="match status" value="1"/>
</dbReference>
<sequence length="205" mass="23146">MVSKRVAVDDRIEAILDAATKVIMEHGYAKASTREIARNAGASKETFYQRFPSKASLFAALIERQSDRLLCPIAHALEEEKDPYKVLTLFGERLLTVLMNPESERLLQVVIAESSEFPELAAAFWDKGPGLGRELLRAYFKRLAKQGQMRKEDIEFASEQFLGALVGSIALRRNLAMPAYLPNPKAVQVWVQKTVDWFLRAHLIV</sequence>
<dbReference type="AlphaFoldDB" id="A0A2Z5G020"/>
<dbReference type="InterPro" id="IPR039536">
    <property type="entry name" value="TetR_C_Proteobacteria"/>
</dbReference>
<keyword evidence="1" id="KW-0805">Transcription regulation</keyword>
<dbReference type="InterPro" id="IPR001647">
    <property type="entry name" value="HTH_TetR"/>
</dbReference>
<dbReference type="InterPro" id="IPR050109">
    <property type="entry name" value="HTH-type_TetR-like_transc_reg"/>
</dbReference>
<protein>
    <submittedName>
        <fullName evidence="6">Transcriptional regulator, TetR family</fullName>
    </submittedName>
</protein>
<accession>A0A2Z5G020</accession>
<proteinExistence type="predicted"/>
<dbReference type="Gene3D" id="1.10.357.10">
    <property type="entry name" value="Tetracycline Repressor, domain 2"/>
    <property type="match status" value="1"/>
</dbReference>
<dbReference type="PRINTS" id="PR00455">
    <property type="entry name" value="HTHTETR"/>
</dbReference>
<evidence type="ECO:0000256" key="3">
    <source>
        <dbReference type="ARBA" id="ARBA00023163"/>
    </source>
</evidence>
<organism evidence="6 7">
    <name type="scientific">Acidisarcina polymorpha</name>
    <dbReference type="NCBI Taxonomy" id="2211140"/>
    <lineage>
        <taxon>Bacteria</taxon>
        <taxon>Pseudomonadati</taxon>
        <taxon>Acidobacteriota</taxon>
        <taxon>Terriglobia</taxon>
        <taxon>Terriglobales</taxon>
        <taxon>Acidobacteriaceae</taxon>
        <taxon>Acidisarcina</taxon>
    </lineage>
</organism>
<dbReference type="EMBL" id="CP030840">
    <property type="protein sequence ID" value="AXC12379.1"/>
    <property type="molecule type" value="Genomic_DNA"/>
</dbReference>
<dbReference type="Pfam" id="PF14246">
    <property type="entry name" value="TetR_C_7"/>
    <property type="match status" value="1"/>
</dbReference>